<dbReference type="PANTHER" id="PTHR11697:SF230">
    <property type="entry name" value="ZINC FINGER, MYM DOMAIN CONTAINING 1"/>
    <property type="match status" value="1"/>
</dbReference>
<organism evidence="3 4">
    <name type="scientific">Aegilops tauschii subsp. strangulata</name>
    <name type="common">Goatgrass</name>
    <dbReference type="NCBI Taxonomy" id="200361"/>
    <lineage>
        <taxon>Eukaryota</taxon>
        <taxon>Viridiplantae</taxon>
        <taxon>Streptophyta</taxon>
        <taxon>Embryophyta</taxon>
        <taxon>Tracheophyta</taxon>
        <taxon>Spermatophyta</taxon>
        <taxon>Magnoliopsida</taxon>
        <taxon>Liliopsida</taxon>
        <taxon>Poales</taxon>
        <taxon>Poaceae</taxon>
        <taxon>BOP clade</taxon>
        <taxon>Pooideae</taxon>
        <taxon>Triticodae</taxon>
        <taxon>Triticeae</taxon>
        <taxon>Triticinae</taxon>
        <taxon>Aegilops</taxon>
    </lineage>
</organism>
<protein>
    <recommendedName>
        <fullName evidence="2">TTF-type domain-containing protein</fullName>
    </recommendedName>
</protein>
<evidence type="ECO:0000313" key="3">
    <source>
        <dbReference type="EnsemblPlants" id="AET4Gv20626200.1"/>
    </source>
</evidence>
<dbReference type="Proteomes" id="UP000015105">
    <property type="component" value="Chromosome 4D"/>
</dbReference>
<dbReference type="PANTHER" id="PTHR11697">
    <property type="entry name" value="GENERAL TRANSCRIPTION FACTOR 2-RELATED ZINC FINGER PROTEIN"/>
    <property type="match status" value="1"/>
</dbReference>
<reference evidence="3" key="4">
    <citation type="submission" date="2019-03" db="UniProtKB">
        <authorList>
            <consortium name="EnsemblPlants"/>
        </authorList>
    </citation>
    <scope>IDENTIFICATION</scope>
</reference>
<accession>A0A453INW5</accession>
<sequence length="703" mass="80221">GAAIETEEMKKSGIASSSIFAMWEKASKARKMDEVSTPNQTVAASSTCTSPVHIESNLQLVLWQEPESRGETSTPHVQHEQEPESRGETSTPHVQDDESIDEDDEPMQADLEALEHDPGMQIPISVYAVNDQDRVRRRYIEMGSCQPKNHKFKFTNKSGKECRFCRVWFKEFPWIEYSVEKDRAFCFVCYLFKDKTRCPGGDAFVKKGFNNWNMKSRLKKHEGEVCSAHAEAQEKYDRFTTPQTSIRESISSNTSQYKALYKQRLTWTLKCVRFLLRQGLAFRGHDESEDSLNAGNFLELLNWLAGNFEEVDRVVLKNAPRNCKMTHHDIQQEVIKCCAQETTKLVIQELDGGHFAILADESSDVYQNEQLAVCLRYVDKKGRAVVRFLGLAHVEDTTSLTIKAAIQKMLMDYNLTFAMVRGQGYDGASNMRGNVNGLKKLIMDESPSAYYVHCFAHQLQLTLVAVAKESGDCTWFFQQLAHLLNALGMSCKKMRMLRIAQAEELIDALELEEVETGSGLNQELGLGRPCDTRWGSHFKTVNHLISMYGALRRVLCKIGDEYHGVEAQAALSIETVFRSFEFVFMAHLMQEIFGYTDELCRALQKQDEDIVHAIELVRDTKYYLEALRTDAGWDDFLTKVTSFCTKHKIKVVDMEGPYFPVGRPRRGLCNGPINYHRFKVDMFVGVIDRQISELNGRFDEVNT</sequence>
<feature type="domain" description="TTF-type" evidence="2">
    <location>
        <begin position="160"/>
        <end position="256"/>
    </location>
</feature>
<reference evidence="4" key="2">
    <citation type="journal article" date="2017" name="Nat. Plants">
        <title>The Aegilops tauschii genome reveals multiple impacts of transposons.</title>
        <authorList>
            <person name="Zhao G."/>
            <person name="Zou C."/>
            <person name="Li K."/>
            <person name="Wang K."/>
            <person name="Li T."/>
            <person name="Gao L."/>
            <person name="Zhang X."/>
            <person name="Wang H."/>
            <person name="Yang Z."/>
            <person name="Liu X."/>
            <person name="Jiang W."/>
            <person name="Mao L."/>
            <person name="Kong X."/>
            <person name="Jiao Y."/>
            <person name="Jia J."/>
        </authorList>
    </citation>
    <scope>NUCLEOTIDE SEQUENCE [LARGE SCALE GENOMIC DNA]</scope>
    <source>
        <strain evidence="4">cv. AL8/78</strain>
    </source>
</reference>
<evidence type="ECO:0000259" key="2">
    <source>
        <dbReference type="SMART" id="SM00597"/>
    </source>
</evidence>
<proteinExistence type="predicted"/>
<reference evidence="3" key="5">
    <citation type="journal article" date="2021" name="G3 (Bethesda)">
        <title>Aegilops tauschii genome assembly Aet v5.0 features greater sequence contiguity and improved annotation.</title>
        <authorList>
            <person name="Wang L."/>
            <person name="Zhu T."/>
            <person name="Rodriguez J.C."/>
            <person name="Deal K.R."/>
            <person name="Dubcovsky J."/>
            <person name="McGuire P.E."/>
            <person name="Lux T."/>
            <person name="Spannagl M."/>
            <person name="Mayer K.F.X."/>
            <person name="Baldrich P."/>
            <person name="Meyers B.C."/>
            <person name="Huo N."/>
            <person name="Gu Y.Q."/>
            <person name="Zhou H."/>
            <person name="Devos K.M."/>
            <person name="Bennetzen J.L."/>
            <person name="Unver T."/>
            <person name="Budak H."/>
            <person name="Gulick P.J."/>
            <person name="Galiba G."/>
            <person name="Kalapos B."/>
            <person name="Nelson D.R."/>
            <person name="Li P."/>
            <person name="You F.M."/>
            <person name="Luo M.C."/>
            <person name="Dvorak J."/>
        </authorList>
    </citation>
    <scope>NUCLEOTIDE SEQUENCE [LARGE SCALE GENOMIC DNA]</scope>
    <source>
        <strain evidence="3">cv. AL8/78</strain>
    </source>
</reference>
<reference evidence="4" key="1">
    <citation type="journal article" date="2014" name="Science">
        <title>Ancient hybridizations among the ancestral genomes of bread wheat.</title>
        <authorList>
            <consortium name="International Wheat Genome Sequencing Consortium,"/>
            <person name="Marcussen T."/>
            <person name="Sandve S.R."/>
            <person name="Heier L."/>
            <person name="Spannagl M."/>
            <person name="Pfeifer M."/>
            <person name="Jakobsen K.S."/>
            <person name="Wulff B.B."/>
            <person name="Steuernagel B."/>
            <person name="Mayer K.F."/>
            <person name="Olsen O.A."/>
        </authorList>
    </citation>
    <scope>NUCLEOTIDE SEQUENCE [LARGE SCALE GENOMIC DNA]</scope>
    <source>
        <strain evidence="4">cv. AL8/78</strain>
    </source>
</reference>
<dbReference type="STRING" id="200361.A0A453INW5"/>
<evidence type="ECO:0000313" key="4">
    <source>
        <dbReference type="Proteomes" id="UP000015105"/>
    </source>
</evidence>
<dbReference type="EnsemblPlants" id="AET4Gv20626200.1">
    <property type="protein sequence ID" value="AET4Gv20626200.1"/>
    <property type="gene ID" value="AET4Gv20626200"/>
</dbReference>
<dbReference type="SMART" id="SM00597">
    <property type="entry name" value="ZnF_TTF"/>
    <property type="match status" value="1"/>
</dbReference>
<name>A0A453INW5_AEGTS</name>
<dbReference type="InterPro" id="IPR025398">
    <property type="entry name" value="DUF4371"/>
</dbReference>
<dbReference type="Gramene" id="AET4Gv20626200.1">
    <property type="protein sequence ID" value="AET4Gv20626200.1"/>
    <property type="gene ID" value="AET4Gv20626200"/>
</dbReference>
<feature type="region of interest" description="Disordered" evidence="1">
    <location>
        <begin position="28"/>
        <end position="50"/>
    </location>
</feature>
<keyword evidence="4" id="KW-1185">Reference proteome</keyword>
<dbReference type="AlphaFoldDB" id="A0A453INW5"/>
<evidence type="ECO:0000256" key="1">
    <source>
        <dbReference type="SAM" id="MobiDB-lite"/>
    </source>
</evidence>
<feature type="compositionally biased region" description="Polar residues" evidence="1">
    <location>
        <begin position="36"/>
        <end position="50"/>
    </location>
</feature>
<dbReference type="InterPro" id="IPR012337">
    <property type="entry name" value="RNaseH-like_sf"/>
</dbReference>
<dbReference type="InterPro" id="IPR055298">
    <property type="entry name" value="AtLOH3-like"/>
</dbReference>
<feature type="region of interest" description="Disordered" evidence="1">
    <location>
        <begin position="64"/>
        <end position="104"/>
    </location>
</feature>
<feature type="compositionally biased region" description="Basic and acidic residues" evidence="1">
    <location>
        <begin position="77"/>
        <end position="87"/>
    </location>
</feature>
<reference evidence="3" key="3">
    <citation type="journal article" date="2017" name="Nature">
        <title>Genome sequence of the progenitor of the wheat D genome Aegilops tauschii.</title>
        <authorList>
            <person name="Luo M.C."/>
            <person name="Gu Y.Q."/>
            <person name="Puiu D."/>
            <person name="Wang H."/>
            <person name="Twardziok S.O."/>
            <person name="Deal K.R."/>
            <person name="Huo N."/>
            <person name="Zhu T."/>
            <person name="Wang L."/>
            <person name="Wang Y."/>
            <person name="McGuire P.E."/>
            <person name="Liu S."/>
            <person name="Long H."/>
            <person name="Ramasamy R.K."/>
            <person name="Rodriguez J.C."/>
            <person name="Van S.L."/>
            <person name="Yuan L."/>
            <person name="Wang Z."/>
            <person name="Xia Z."/>
            <person name="Xiao L."/>
            <person name="Anderson O.D."/>
            <person name="Ouyang S."/>
            <person name="Liang Y."/>
            <person name="Zimin A.V."/>
            <person name="Pertea G."/>
            <person name="Qi P."/>
            <person name="Bennetzen J.L."/>
            <person name="Dai X."/>
            <person name="Dawson M.W."/>
            <person name="Muller H.G."/>
            <person name="Kugler K."/>
            <person name="Rivarola-Duarte L."/>
            <person name="Spannagl M."/>
            <person name="Mayer K.F.X."/>
            <person name="Lu F.H."/>
            <person name="Bevan M.W."/>
            <person name="Leroy P."/>
            <person name="Li P."/>
            <person name="You F.M."/>
            <person name="Sun Q."/>
            <person name="Liu Z."/>
            <person name="Lyons E."/>
            <person name="Wicker T."/>
            <person name="Salzberg S.L."/>
            <person name="Devos K.M."/>
            <person name="Dvorak J."/>
        </authorList>
    </citation>
    <scope>NUCLEOTIDE SEQUENCE [LARGE SCALE GENOMIC DNA]</scope>
    <source>
        <strain evidence="3">cv. AL8/78</strain>
    </source>
</reference>
<dbReference type="InterPro" id="IPR006580">
    <property type="entry name" value="Znf_TTF"/>
</dbReference>
<dbReference type="SUPFAM" id="SSF53098">
    <property type="entry name" value="Ribonuclease H-like"/>
    <property type="match status" value="1"/>
</dbReference>
<dbReference type="Pfam" id="PF14291">
    <property type="entry name" value="DUF4371"/>
    <property type="match status" value="1"/>
</dbReference>